<keyword evidence="6" id="KW-0472">Membrane</keyword>
<dbReference type="GO" id="GO:0005524">
    <property type="term" value="F:ATP binding"/>
    <property type="evidence" value="ECO:0007669"/>
    <property type="project" value="UniProtKB-KW"/>
</dbReference>
<dbReference type="RefSeq" id="WP_123197230.1">
    <property type="nucleotide sequence ID" value="NZ_QICB01000001.1"/>
</dbReference>
<dbReference type="SMART" id="SM00382">
    <property type="entry name" value="AAA"/>
    <property type="match status" value="1"/>
</dbReference>
<evidence type="ECO:0000256" key="3">
    <source>
        <dbReference type="ARBA" id="ARBA00022741"/>
    </source>
</evidence>
<sequence length="284" mass="31255">MGGIMQDDVLLRVRGLTKCYQGDEKRLDDVSLDVRKGELVSVIGPSGAGKSTFLHSINRLIEPTEGSVVFDGREVTELSRGDLRACRRRISMIFQHYNLVHRLTAIENVLHGRLGYKSTIAGALGLYSEEEKRRAFEALEQVGMADFAYKRVDRLSGGQMQRVGIARALVQDPLLMLCDEPIASLDPKSSRTVMERLRWAADDLGIACVVSLHQIDFALEFSDRIIGLSKGRKVFEGAPADLTDEAAREIYGDIEIEGLPSEAQRLRAATRIAPAPVSSSAEVA</sequence>
<evidence type="ECO:0000313" key="9">
    <source>
        <dbReference type="Proteomes" id="UP000267368"/>
    </source>
</evidence>
<gene>
    <name evidence="8" type="primary">phnC</name>
    <name evidence="8" type="ORF">DMP07_00605</name>
</gene>
<dbReference type="EMBL" id="QICB01000001">
    <property type="protein sequence ID" value="RNL21388.1"/>
    <property type="molecule type" value="Genomic_DNA"/>
</dbReference>
<dbReference type="InterPro" id="IPR003593">
    <property type="entry name" value="AAA+_ATPase"/>
</dbReference>
<organism evidence="8 9">
    <name type="scientific">Slackia faecicanis</name>
    <dbReference type="NCBI Taxonomy" id="255723"/>
    <lineage>
        <taxon>Bacteria</taxon>
        <taxon>Bacillati</taxon>
        <taxon>Actinomycetota</taxon>
        <taxon>Coriobacteriia</taxon>
        <taxon>Eggerthellales</taxon>
        <taxon>Eggerthellaceae</taxon>
        <taxon>Slackia</taxon>
    </lineage>
</organism>
<dbReference type="NCBIfam" id="TIGR02315">
    <property type="entry name" value="ABC_phnC"/>
    <property type="match status" value="1"/>
</dbReference>
<dbReference type="OrthoDB" id="3190580at2"/>
<evidence type="ECO:0000256" key="6">
    <source>
        <dbReference type="ARBA" id="ARBA00023136"/>
    </source>
</evidence>
<keyword evidence="9" id="KW-1185">Reference proteome</keyword>
<evidence type="ECO:0000313" key="8">
    <source>
        <dbReference type="EMBL" id="RNL21388.1"/>
    </source>
</evidence>
<dbReference type="CDD" id="cd03256">
    <property type="entry name" value="ABC_PhnC_transporter"/>
    <property type="match status" value="1"/>
</dbReference>
<keyword evidence="1" id="KW-0813">Transport</keyword>
<dbReference type="GO" id="GO:0015416">
    <property type="term" value="F:ABC-type phosphonate transporter activity"/>
    <property type="evidence" value="ECO:0007669"/>
    <property type="project" value="InterPro"/>
</dbReference>
<dbReference type="PANTHER" id="PTHR43166">
    <property type="entry name" value="AMINO ACID IMPORT ATP-BINDING PROTEIN"/>
    <property type="match status" value="1"/>
</dbReference>
<protein>
    <submittedName>
        <fullName evidence="8">Phosphonate ABC transporter ATP-binding protein</fullName>
    </submittedName>
</protein>
<dbReference type="InterPro" id="IPR003439">
    <property type="entry name" value="ABC_transporter-like_ATP-bd"/>
</dbReference>
<dbReference type="PROSITE" id="PS50893">
    <property type="entry name" value="ABC_TRANSPORTER_2"/>
    <property type="match status" value="1"/>
</dbReference>
<dbReference type="InterPro" id="IPR050086">
    <property type="entry name" value="MetN_ABC_transporter-like"/>
</dbReference>
<evidence type="ECO:0000259" key="7">
    <source>
        <dbReference type="PROSITE" id="PS50893"/>
    </source>
</evidence>
<dbReference type="InterPro" id="IPR027417">
    <property type="entry name" value="P-loop_NTPase"/>
</dbReference>
<dbReference type="PROSITE" id="PS00211">
    <property type="entry name" value="ABC_TRANSPORTER_1"/>
    <property type="match status" value="1"/>
</dbReference>
<name>A0A3N0AIN5_9ACTN</name>
<dbReference type="SUPFAM" id="SSF52540">
    <property type="entry name" value="P-loop containing nucleoside triphosphate hydrolases"/>
    <property type="match status" value="1"/>
</dbReference>
<keyword evidence="3" id="KW-0547">Nucleotide-binding</keyword>
<dbReference type="GO" id="GO:0016020">
    <property type="term" value="C:membrane"/>
    <property type="evidence" value="ECO:0007669"/>
    <property type="project" value="InterPro"/>
</dbReference>
<feature type="domain" description="ABC transporter" evidence="7">
    <location>
        <begin position="11"/>
        <end position="255"/>
    </location>
</feature>
<keyword evidence="5" id="KW-1278">Translocase</keyword>
<dbReference type="GO" id="GO:0016887">
    <property type="term" value="F:ATP hydrolysis activity"/>
    <property type="evidence" value="ECO:0007669"/>
    <property type="project" value="InterPro"/>
</dbReference>
<keyword evidence="2" id="KW-1003">Cell membrane</keyword>
<dbReference type="AlphaFoldDB" id="A0A3N0AIN5"/>
<dbReference type="Proteomes" id="UP000267368">
    <property type="component" value="Unassembled WGS sequence"/>
</dbReference>
<dbReference type="Pfam" id="PF00005">
    <property type="entry name" value="ABC_tran"/>
    <property type="match status" value="1"/>
</dbReference>
<evidence type="ECO:0000256" key="2">
    <source>
        <dbReference type="ARBA" id="ARBA00022475"/>
    </source>
</evidence>
<evidence type="ECO:0000256" key="1">
    <source>
        <dbReference type="ARBA" id="ARBA00022448"/>
    </source>
</evidence>
<evidence type="ECO:0000256" key="5">
    <source>
        <dbReference type="ARBA" id="ARBA00022967"/>
    </source>
</evidence>
<dbReference type="InterPro" id="IPR017871">
    <property type="entry name" value="ABC_transporter-like_CS"/>
</dbReference>
<keyword evidence="4 8" id="KW-0067">ATP-binding</keyword>
<reference evidence="9" key="1">
    <citation type="submission" date="2018-05" db="EMBL/GenBank/DDBJ databases">
        <title>Genome Sequencing of selected type strains of the family Eggerthellaceae.</title>
        <authorList>
            <person name="Danylec N."/>
            <person name="Stoll D.A."/>
            <person name="Doetsch A."/>
            <person name="Huch M."/>
        </authorList>
    </citation>
    <scope>NUCLEOTIDE SEQUENCE [LARGE SCALE GENOMIC DNA]</scope>
    <source>
        <strain evidence="9">DSM 17537</strain>
    </source>
</reference>
<evidence type="ECO:0000256" key="4">
    <source>
        <dbReference type="ARBA" id="ARBA00022840"/>
    </source>
</evidence>
<dbReference type="PANTHER" id="PTHR43166:SF6">
    <property type="entry name" value="PHOSPHONATES IMPORT ATP-BINDING PROTEIN PHNC"/>
    <property type="match status" value="1"/>
</dbReference>
<dbReference type="Gene3D" id="3.40.50.300">
    <property type="entry name" value="P-loop containing nucleotide triphosphate hydrolases"/>
    <property type="match status" value="1"/>
</dbReference>
<proteinExistence type="predicted"/>
<accession>A0A3N0AIN5</accession>
<dbReference type="InterPro" id="IPR012693">
    <property type="entry name" value="ABC_transpr_PhnC"/>
</dbReference>
<comment type="caution">
    <text evidence="8">The sequence shown here is derived from an EMBL/GenBank/DDBJ whole genome shotgun (WGS) entry which is preliminary data.</text>
</comment>